<evidence type="ECO:0000256" key="8">
    <source>
        <dbReference type="SAM" id="Phobius"/>
    </source>
</evidence>
<evidence type="ECO:0000313" key="10">
    <source>
        <dbReference type="EMBL" id="QNE21925.1"/>
    </source>
</evidence>
<dbReference type="AlphaFoldDB" id="A0A7G6X6R0"/>
<evidence type="ECO:0000256" key="7">
    <source>
        <dbReference type="ARBA" id="ARBA00023136"/>
    </source>
</evidence>
<feature type="transmembrane region" description="Helical" evidence="8">
    <location>
        <begin position="149"/>
        <end position="170"/>
    </location>
</feature>
<keyword evidence="11" id="KW-1185">Reference proteome</keyword>
<keyword evidence="2" id="KW-1003">Cell membrane</keyword>
<protein>
    <recommendedName>
        <fullName evidence="9">Pycsar effector protein domain-containing protein</fullName>
    </recommendedName>
</protein>
<evidence type="ECO:0000256" key="3">
    <source>
        <dbReference type="ARBA" id="ARBA00022692"/>
    </source>
</evidence>
<dbReference type="RefSeq" id="WP_185444332.1">
    <property type="nucleotide sequence ID" value="NZ_CP043661.1"/>
</dbReference>
<keyword evidence="7 8" id="KW-0472">Membrane</keyword>
<proteinExistence type="predicted"/>
<reference evidence="10 11" key="2">
    <citation type="journal article" date="2020" name="Microbiol. Resour. Announc.">
        <title>Antarctic desert soil bacteria exhibit high novel natural product potential, evaluated through long-read genome sequencing and comparative genomics.</title>
        <authorList>
            <person name="Benaud N."/>
            <person name="Edwards R.J."/>
            <person name="Amos T.G."/>
            <person name="D'Agostino P.M."/>
            <person name="Gutierrez-Chavez C."/>
            <person name="Montgomery K."/>
            <person name="Nicetic I."/>
            <person name="Ferrari B.C."/>
        </authorList>
    </citation>
    <scope>NUCLEOTIDE SEQUENCE [LARGE SCALE GENOMIC DNA]</scope>
    <source>
        <strain evidence="10 11">SPB151</strain>
    </source>
</reference>
<evidence type="ECO:0000259" key="9">
    <source>
        <dbReference type="Pfam" id="PF18967"/>
    </source>
</evidence>
<dbReference type="GO" id="GO:0005886">
    <property type="term" value="C:plasma membrane"/>
    <property type="evidence" value="ECO:0007669"/>
    <property type="project" value="UniProtKB-SubCell"/>
</dbReference>
<dbReference type="EMBL" id="CP043661">
    <property type="protein sequence ID" value="QNE21925.1"/>
    <property type="molecule type" value="Genomic_DNA"/>
</dbReference>
<gene>
    <name evidence="10" type="ORF">F1D05_33435</name>
</gene>
<evidence type="ECO:0000256" key="4">
    <source>
        <dbReference type="ARBA" id="ARBA00022741"/>
    </source>
</evidence>
<dbReference type="KEGG" id="kqi:F1D05_33435"/>
<keyword evidence="6" id="KW-0051">Antiviral defense</keyword>
<evidence type="ECO:0000313" key="11">
    <source>
        <dbReference type="Proteomes" id="UP000515563"/>
    </source>
</evidence>
<reference evidence="11" key="1">
    <citation type="submission" date="2019-09" db="EMBL/GenBank/DDBJ databases">
        <title>Antimicrobial potential of Antarctic Bacteria.</title>
        <authorList>
            <person name="Benaud N."/>
            <person name="Edwards R.J."/>
            <person name="Ferrari B.C."/>
        </authorList>
    </citation>
    <scope>NUCLEOTIDE SEQUENCE [LARGE SCALE GENOMIC DNA]</scope>
    <source>
        <strain evidence="11">SPB151</strain>
    </source>
</reference>
<organism evidence="10 11">
    <name type="scientific">Kribbella qitaiheensis</name>
    <dbReference type="NCBI Taxonomy" id="1544730"/>
    <lineage>
        <taxon>Bacteria</taxon>
        <taxon>Bacillati</taxon>
        <taxon>Actinomycetota</taxon>
        <taxon>Actinomycetes</taxon>
        <taxon>Propionibacteriales</taxon>
        <taxon>Kribbellaceae</taxon>
        <taxon>Kribbella</taxon>
    </lineage>
</organism>
<keyword evidence="3 8" id="KW-0812">Transmembrane</keyword>
<evidence type="ECO:0000256" key="6">
    <source>
        <dbReference type="ARBA" id="ARBA00023118"/>
    </source>
</evidence>
<dbReference type="GO" id="GO:0000166">
    <property type="term" value="F:nucleotide binding"/>
    <property type="evidence" value="ECO:0007669"/>
    <property type="project" value="UniProtKB-KW"/>
</dbReference>
<evidence type="ECO:0000256" key="1">
    <source>
        <dbReference type="ARBA" id="ARBA00004236"/>
    </source>
</evidence>
<accession>A0A7G6X6R0</accession>
<evidence type="ECO:0000256" key="2">
    <source>
        <dbReference type="ARBA" id="ARBA00022475"/>
    </source>
</evidence>
<feature type="domain" description="Pycsar effector protein" evidence="9">
    <location>
        <begin position="21"/>
        <end position="169"/>
    </location>
</feature>
<comment type="subcellular location">
    <subcellularLocation>
        <location evidence="1">Cell membrane</location>
    </subcellularLocation>
</comment>
<name>A0A7G6X6R0_9ACTN</name>
<keyword evidence="5 8" id="KW-1133">Transmembrane helix</keyword>
<evidence type="ECO:0000256" key="5">
    <source>
        <dbReference type="ARBA" id="ARBA00022989"/>
    </source>
</evidence>
<dbReference type="Proteomes" id="UP000515563">
    <property type="component" value="Chromosome"/>
</dbReference>
<feature type="transmembrane region" description="Helical" evidence="8">
    <location>
        <begin position="69"/>
        <end position="92"/>
    </location>
</feature>
<dbReference type="Pfam" id="PF18967">
    <property type="entry name" value="PycTM"/>
    <property type="match status" value="1"/>
</dbReference>
<feature type="transmembrane region" description="Helical" evidence="8">
    <location>
        <begin position="39"/>
        <end position="57"/>
    </location>
</feature>
<dbReference type="InterPro" id="IPR043760">
    <property type="entry name" value="PycTM_dom"/>
</dbReference>
<dbReference type="GO" id="GO:0051607">
    <property type="term" value="P:defense response to virus"/>
    <property type="evidence" value="ECO:0007669"/>
    <property type="project" value="UniProtKB-KW"/>
</dbReference>
<keyword evidence="4" id="KW-0547">Nucleotide-binding</keyword>
<sequence length="174" mass="18262">MTHPFPAKPKLITKTSPLDLAWRAHDAAAASIGKADTKAGFVATLDTAVLAGVLAIADKSSSPKAFQVLTGLGAGCLVLAVLFAVTVVLPILRVRQTRRHAAGNWLYFGAVRHHSATELADRLTGEDPLRGVCAQTVTLARLAWLKHRLLQASLLATVAGIALFLTALIAGGTR</sequence>